<keyword evidence="2" id="KW-1185">Reference proteome</keyword>
<organism evidence="1 2">
    <name type="scientific">Mytilus galloprovincialis</name>
    <name type="common">Mediterranean mussel</name>
    <dbReference type="NCBI Taxonomy" id="29158"/>
    <lineage>
        <taxon>Eukaryota</taxon>
        <taxon>Metazoa</taxon>
        <taxon>Spiralia</taxon>
        <taxon>Lophotrochozoa</taxon>
        <taxon>Mollusca</taxon>
        <taxon>Bivalvia</taxon>
        <taxon>Autobranchia</taxon>
        <taxon>Pteriomorphia</taxon>
        <taxon>Mytilida</taxon>
        <taxon>Mytiloidea</taxon>
        <taxon>Mytilidae</taxon>
        <taxon>Mytilinae</taxon>
        <taxon>Mytilus</taxon>
    </lineage>
</organism>
<evidence type="ECO:0000313" key="2">
    <source>
        <dbReference type="Proteomes" id="UP000596742"/>
    </source>
</evidence>
<gene>
    <name evidence="1" type="ORF">MGAL_10B021448</name>
</gene>
<dbReference type="EMBL" id="UYJE01008582">
    <property type="protein sequence ID" value="VDI65038.1"/>
    <property type="molecule type" value="Genomic_DNA"/>
</dbReference>
<reference evidence="1" key="1">
    <citation type="submission" date="2018-11" db="EMBL/GenBank/DDBJ databases">
        <authorList>
            <person name="Alioto T."/>
            <person name="Alioto T."/>
        </authorList>
    </citation>
    <scope>NUCLEOTIDE SEQUENCE</scope>
</reference>
<name>A0A8B6GK53_MYTGA</name>
<dbReference type="OrthoDB" id="5986555at2759"/>
<dbReference type="InterPro" id="IPR040521">
    <property type="entry name" value="KDZ"/>
</dbReference>
<dbReference type="PANTHER" id="PTHR33096">
    <property type="entry name" value="CXC2 DOMAIN-CONTAINING PROTEIN"/>
    <property type="match status" value="1"/>
</dbReference>
<accession>A0A8B6GK53</accession>
<comment type="caution">
    <text evidence="1">The sequence shown here is derived from an EMBL/GenBank/DDBJ whole genome shotgun (WGS) entry which is preliminary data.</text>
</comment>
<proteinExistence type="predicted"/>
<evidence type="ECO:0000313" key="1">
    <source>
        <dbReference type="EMBL" id="VDI65038.1"/>
    </source>
</evidence>
<dbReference type="Proteomes" id="UP000596742">
    <property type="component" value="Unassembled WGS sequence"/>
</dbReference>
<sequence>MHSLKAGRNDILQKLTFSIPIFHCYGHSIACQILYGPRRTKNHGLTDGEGIERLWSYLGGFSSIIKEMTPENRTDLLTDGLIYFGQKIRDKLANLENQNFILFDNNTYKFKHTDYTLVMKLQRAKKIEENSDVALKEILSTVHDKVIGNDKIIQWIEEEKSSVLHTQNNDEAIKLNKTDEYVLSLQRYYRIGLEKTLSAFEKKNKTSRLHQTDENYNKDLKIVKEKQKKLQLVTLKKHVSERHYLLRLLRKYSKGQAVFIKLSKQLKCISKKIHKSIAAYNLIGDSSDGLPEAINFDTVKDVESDIYNCMVDLEVVSEIPNTIKQEIIQVKCLIDRAIEEQTLLKQEMRSVTSWYKHQYQLVKVKLGEHLTAGETAFLIKEGMYYEMGLIRLNRQFSEYIGEPVESQLTDHILNDNYDRMQQMLKEMAVKEEIAVEDIEIDDEGEISDEEDLEDL</sequence>
<dbReference type="Pfam" id="PF18758">
    <property type="entry name" value="KDZ"/>
    <property type="match status" value="1"/>
</dbReference>
<protein>
    <submittedName>
        <fullName evidence="1">Uncharacterized protein</fullName>
    </submittedName>
</protein>
<dbReference type="AlphaFoldDB" id="A0A8B6GK53"/>
<dbReference type="PANTHER" id="PTHR33096:SF1">
    <property type="entry name" value="CXC1-LIKE CYSTEINE CLUSTER ASSOCIATED WITH KDZ TRANSPOSASES DOMAIN-CONTAINING PROTEIN"/>
    <property type="match status" value="1"/>
</dbReference>